<name>A0ABY6JBP5_9BACT</name>
<dbReference type="Proteomes" id="UP001162741">
    <property type="component" value="Chromosome"/>
</dbReference>
<dbReference type="EMBL" id="CP107006">
    <property type="protein sequence ID" value="UYQ95729.1"/>
    <property type="molecule type" value="Genomic_DNA"/>
</dbReference>
<dbReference type="PRINTS" id="PR00598">
    <property type="entry name" value="HTHMARR"/>
</dbReference>
<dbReference type="SUPFAM" id="SSF46785">
    <property type="entry name" value="Winged helix' DNA-binding domain"/>
    <property type="match status" value="1"/>
</dbReference>
<organism evidence="2 3">
    <name type="scientific">Chitinophaga horti</name>
    <dbReference type="NCBI Taxonomy" id="2920382"/>
    <lineage>
        <taxon>Bacteria</taxon>
        <taxon>Pseudomonadati</taxon>
        <taxon>Bacteroidota</taxon>
        <taxon>Chitinophagia</taxon>
        <taxon>Chitinophagales</taxon>
        <taxon>Chitinophagaceae</taxon>
        <taxon>Chitinophaga</taxon>
    </lineage>
</organism>
<evidence type="ECO:0000313" key="2">
    <source>
        <dbReference type="EMBL" id="UYQ95729.1"/>
    </source>
</evidence>
<dbReference type="PANTHER" id="PTHR33164">
    <property type="entry name" value="TRANSCRIPTIONAL REGULATOR, MARR FAMILY"/>
    <property type="match status" value="1"/>
</dbReference>
<dbReference type="RefSeq" id="WP_264283419.1">
    <property type="nucleotide sequence ID" value="NZ_CP107006.1"/>
</dbReference>
<protein>
    <submittedName>
        <fullName evidence="2">MarR family winged helix-turn-helix transcriptional regulator</fullName>
    </submittedName>
</protein>
<evidence type="ECO:0000313" key="3">
    <source>
        <dbReference type="Proteomes" id="UP001162741"/>
    </source>
</evidence>
<proteinExistence type="predicted"/>
<accession>A0ABY6JBP5</accession>
<evidence type="ECO:0000259" key="1">
    <source>
        <dbReference type="PROSITE" id="PS50995"/>
    </source>
</evidence>
<reference evidence="2" key="1">
    <citation type="submission" date="2022-10" db="EMBL/GenBank/DDBJ databases">
        <title>Chitinophaga sp. nov., isolated from soil.</title>
        <authorList>
            <person name="Jeon C.O."/>
        </authorList>
    </citation>
    <scope>NUCLEOTIDE SEQUENCE</scope>
    <source>
        <strain evidence="2">R8</strain>
    </source>
</reference>
<dbReference type="PANTHER" id="PTHR33164:SF43">
    <property type="entry name" value="HTH-TYPE TRANSCRIPTIONAL REPRESSOR YETL"/>
    <property type="match status" value="1"/>
</dbReference>
<keyword evidence="3" id="KW-1185">Reference proteome</keyword>
<dbReference type="Pfam" id="PF12802">
    <property type="entry name" value="MarR_2"/>
    <property type="match status" value="1"/>
</dbReference>
<dbReference type="InterPro" id="IPR036390">
    <property type="entry name" value="WH_DNA-bd_sf"/>
</dbReference>
<dbReference type="Gene3D" id="1.10.10.10">
    <property type="entry name" value="Winged helix-like DNA-binding domain superfamily/Winged helix DNA-binding domain"/>
    <property type="match status" value="1"/>
</dbReference>
<sequence>MSYQLVREVLSLIQNFESNLENGGYAHDVEGFKRWIAAEAGQPGHAAPEPGWEGKEQGRSAESVINTLILHMNRYAKTYSKSAIYDSPFSTQEEFIYLINLKAFGEMTKMELVKRNLHEKPTGMQIINRLIEQGWVSQAGSETDRRSKLIRVTDLGLQVLGNQMEKIRQATRIVTGDLSHPEKMELIRLLTRLNDFHYPIFHSNHDPANLLDAALQSYLSPNTPK</sequence>
<dbReference type="InterPro" id="IPR036388">
    <property type="entry name" value="WH-like_DNA-bd_sf"/>
</dbReference>
<dbReference type="InterPro" id="IPR039422">
    <property type="entry name" value="MarR/SlyA-like"/>
</dbReference>
<dbReference type="PROSITE" id="PS50995">
    <property type="entry name" value="HTH_MARR_2"/>
    <property type="match status" value="1"/>
</dbReference>
<gene>
    <name evidence="2" type="ORF">MKQ68_11510</name>
</gene>
<dbReference type="InterPro" id="IPR000835">
    <property type="entry name" value="HTH_MarR-typ"/>
</dbReference>
<feature type="domain" description="HTH marR-type" evidence="1">
    <location>
        <begin position="62"/>
        <end position="195"/>
    </location>
</feature>